<dbReference type="InterPro" id="IPR047622">
    <property type="entry name" value="GPR1_FUN34_YAAH"/>
</dbReference>
<evidence type="ECO:0000256" key="6">
    <source>
        <dbReference type="SAM" id="Phobius"/>
    </source>
</evidence>
<feature type="transmembrane region" description="Helical" evidence="6">
    <location>
        <begin position="177"/>
        <end position="195"/>
    </location>
</feature>
<proteinExistence type="inferred from homology"/>
<dbReference type="Proteomes" id="UP001497512">
    <property type="component" value="Chromosome 15"/>
</dbReference>
<reference evidence="7" key="1">
    <citation type="submission" date="2024-02" db="EMBL/GenBank/DDBJ databases">
        <authorList>
            <consortium name="ELIXIR-Norway"/>
            <consortium name="Elixir Norway"/>
        </authorList>
    </citation>
    <scope>NUCLEOTIDE SEQUENCE</scope>
</reference>
<keyword evidence="4 6" id="KW-1133">Transmembrane helix</keyword>
<accession>A0ABP0TX15</accession>
<dbReference type="PANTHER" id="PTHR31123">
    <property type="entry name" value="ACCUMULATION OF DYADS PROTEIN 2-RELATED"/>
    <property type="match status" value="1"/>
</dbReference>
<feature type="transmembrane region" description="Helical" evidence="6">
    <location>
        <begin position="148"/>
        <end position="165"/>
    </location>
</feature>
<keyword evidence="5 6" id="KW-0472">Membrane</keyword>
<dbReference type="InterPro" id="IPR000791">
    <property type="entry name" value="Gpr1/Fun34/SatP-like"/>
</dbReference>
<dbReference type="Pfam" id="PF01184">
    <property type="entry name" value="Gpr1_Fun34_YaaH"/>
    <property type="match status" value="1"/>
</dbReference>
<dbReference type="EMBL" id="OZ019907">
    <property type="protein sequence ID" value="CAK9207223.1"/>
    <property type="molecule type" value="Genomic_DNA"/>
</dbReference>
<dbReference type="PROSITE" id="PS01114">
    <property type="entry name" value="GPR1_FUN34_YAAH"/>
    <property type="match status" value="1"/>
</dbReference>
<name>A0ABP0TX15_9BRYO</name>
<comment type="similarity">
    <text evidence="2">Belongs to the acetate uptake transporter (AceTr) (TC 2.A.96) family.</text>
</comment>
<keyword evidence="3 6" id="KW-0812">Transmembrane</keyword>
<dbReference type="InterPro" id="IPR051633">
    <property type="entry name" value="AceTr"/>
</dbReference>
<evidence type="ECO:0000256" key="2">
    <source>
        <dbReference type="ARBA" id="ARBA00005587"/>
    </source>
</evidence>
<comment type="subcellular location">
    <subcellularLocation>
        <location evidence="1">Membrane</location>
        <topology evidence="1">Multi-pass membrane protein</topology>
    </subcellularLocation>
</comment>
<sequence length="277" mass="29592">MQSKLVGADRVSTSSLTSSIDLLHRLLLHTASYKATSVATAYADEFAPGSHPNNTTVLSSKSTVIPLPSSMGFANPAPLGLFAFAVSTFVLSCYNAGIWGVQVDSPSNVITGLAIFYGGAGQVVAGMWEFASGNTFGATTFTSYGAFWLSYAAISVPSFGILEAYEATPSHLKNVGPALGIFLLAWTIFTFFMWLCTFKSNLVLSGLFFFLTLTDMFLCSSEFQGANLHGNRLKRAGGFVGIFTALIGWYLGLATLWTKEVSYISLPLGKLSTSSEH</sequence>
<feature type="transmembrane region" description="Helical" evidence="6">
    <location>
        <begin position="109"/>
        <end position="128"/>
    </location>
</feature>
<evidence type="ECO:0000256" key="3">
    <source>
        <dbReference type="ARBA" id="ARBA00022692"/>
    </source>
</evidence>
<dbReference type="PANTHER" id="PTHR31123:SF1">
    <property type="entry name" value="ACCUMULATION OF DYADS PROTEIN 2-RELATED"/>
    <property type="match status" value="1"/>
</dbReference>
<feature type="transmembrane region" description="Helical" evidence="6">
    <location>
        <begin position="77"/>
        <end position="97"/>
    </location>
</feature>
<feature type="transmembrane region" description="Helical" evidence="6">
    <location>
        <begin position="239"/>
        <end position="258"/>
    </location>
</feature>
<evidence type="ECO:0000256" key="1">
    <source>
        <dbReference type="ARBA" id="ARBA00004141"/>
    </source>
</evidence>
<feature type="transmembrane region" description="Helical" evidence="6">
    <location>
        <begin position="201"/>
        <end position="218"/>
    </location>
</feature>
<dbReference type="NCBIfam" id="NF038013">
    <property type="entry name" value="AceTr_1"/>
    <property type="match status" value="1"/>
</dbReference>
<evidence type="ECO:0000313" key="7">
    <source>
        <dbReference type="EMBL" id="CAK9207223.1"/>
    </source>
</evidence>
<keyword evidence="8" id="KW-1185">Reference proteome</keyword>
<evidence type="ECO:0000256" key="5">
    <source>
        <dbReference type="ARBA" id="ARBA00023136"/>
    </source>
</evidence>
<protein>
    <submittedName>
        <fullName evidence="7">Uncharacterized protein</fullName>
    </submittedName>
</protein>
<gene>
    <name evidence="7" type="ORF">CSSPTR1EN2_LOCUS8741</name>
</gene>
<organism evidence="7 8">
    <name type="scientific">Sphagnum troendelagicum</name>
    <dbReference type="NCBI Taxonomy" id="128251"/>
    <lineage>
        <taxon>Eukaryota</taxon>
        <taxon>Viridiplantae</taxon>
        <taxon>Streptophyta</taxon>
        <taxon>Embryophyta</taxon>
        <taxon>Bryophyta</taxon>
        <taxon>Sphagnophytina</taxon>
        <taxon>Sphagnopsida</taxon>
        <taxon>Sphagnales</taxon>
        <taxon>Sphagnaceae</taxon>
        <taxon>Sphagnum</taxon>
    </lineage>
</organism>
<evidence type="ECO:0000313" key="8">
    <source>
        <dbReference type="Proteomes" id="UP001497512"/>
    </source>
</evidence>
<evidence type="ECO:0000256" key="4">
    <source>
        <dbReference type="ARBA" id="ARBA00022989"/>
    </source>
</evidence>